<dbReference type="InterPro" id="IPR020449">
    <property type="entry name" value="Tscrpt_reg_AraC-type_HTH"/>
</dbReference>
<comment type="caution">
    <text evidence="5">The sequence shown here is derived from an EMBL/GenBank/DDBJ whole genome shotgun (WGS) entry which is preliminary data.</text>
</comment>
<feature type="domain" description="HTH araC/xylS-type" evidence="4">
    <location>
        <begin position="179"/>
        <end position="276"/>
    </location>
</feature>
<evidence type="ECO:0000256" key="1">
    <source>
        <dbReference type="ARBA" id="ARBA00023015"/>
    </source>
</evidence>
<dbReference type="AlphaFoldDB" id="A0A5A5TL96"/>
<evidence type="ECO:0000259" key="4">
    <source>
        <dbReference type="PROSITE" id="PS01124"/>
    </source>
</evidence>
<evidence type="ECO:0000313" key="5">
    <source>
        <dbReference type="EMBL" id="GCF11843.1"/>
    </source>
</evidence>
<dbReference type="SUPFAM" id="SSF46689">
    <property type="entry name" value="Homeodomain-like"/>
    <property type="match status" value="2"/>
</dbReference>
<keyword evidence="3" id="KW-0804">Transcription</keyword>
<dbReference type="PANTHER" id="PTHR46796">
    <property type="entry name" value="HTH-TYPE TRANSCRIPTIONAL ACTIVATOR RHAS-RELATED"/>
    <property type="match status" value="1"/>
</dbReference>
<keyword evidence="1" id="KW-0805">Transcription regulation</keyword>
<sequence length="280" mass="32221">MRKHSEPVEGSLKVWRPWQFKQLELFQGIAFSTPLLQHFTPTYTIASMQSGTVHLKYRNACINRKVVDGTFLIIEPGETWICQPKDVIFHHLSIDPDWLQRNAAELFQQDKSLLHFPSQILFDPALSKALCDISAKSLAPASRLQQDEMLLHLLTRLLLSHVQDINASQETRWEHPAIERAKEYLQAHYAEEIALQDLANVTHLSPFYLARTFRQVVGLPPHAYQTRLRLAHAKTLLAQGCAVSYVANETGFFDQSHFAQQFKRNFLVTPKSYRKTARFS</sequence>
<dbReference type="Proteomes" id="UP000322530">
    <property type="component" value="Unassembled WGS sequence"/>
</dbReference>
<gene>
    <name evidence="5" type="ORF">KDI_54070</name>
</gene>
<dbReference type="InterPro" id="IPR037923">
    <property type="entry name" value="HTH-like"/>
</dbReference>
<dbReference type="InterPro" id="IPR050204">
    <property type="entry name" value="AraC_XylS_family_regulators"/>
</dbReference>
<accession>A0A5A5TL96</accession>
<dbReference type="PRINTS" id="PR00032">
    <property type="entry name" value="HTHARAC"/>
</dbReference>
<dbReference type="GO" id="GO:0043565">
    <property type="term" value="F:sequence-specific DNA binding"/>
    <property type="evidence" value="ECO:0007669"/>
    <property type="project" value="InterPro"/>
</dbReference>
<dbReference type="Pfam" id="PF12833">
    <property type="entry name" value="HTH_18"/>
    <property type="match status" value="1"/>
</dbReference>
<dbReference type="GO" id="GO:0003700">
    <property type="term" value="F:DNA-binding transcription factor activity"/>
    <property type="evidence" value="ECO:0007669"/>
    <property type="project" value="InterPro"/>
</dbReference>
<dbReference type="InterPro" id="IPR003313">
    <property type="entry name" value="AraC-bd"/>
</dbReference>
<dbReference type="PROSITE" id="PS01124">
    <property type="entry name" value="HTH_ARAC_FAMILY_2"/>
    <property type="match status" value="1"/>
</dbReference>
<evidence type="ECO:0000313" key="6">
    <source>
        <dbReference type="Proteomes" id="UP000322530"/>
    </source>
</evidence>
<protein>
    <recommendedName>
        <fullName evidence="4">HTH araC/xylS-type domain-containing protein</fullName>
    </recommendedName>
</protein>
<proteinExistence type="predicted"/>
<dbReference type="InterPro" id="IPR009057">
    <property type="entry name" value="Homeodomain-like_sf"/>
</dbReference>
<name>A0A5A5TL96_9CHLR</name>
<keyword evidence="2" id="KW-0238">DNA-binding</keyword>
<dbReference type="RefSeq" id="WP_149404634.1">
    <property type="nucleotide sequence ID" value="NZ_BIXY01000154.1"/>
</dbReference>
<evidence type="ECO:0000256" key="3">
    <source>
        <dbReference type="ARBA" id="ARBA00023163"/>
    </source>
</evidence>
<reference evidence="5 6" key="1">
    <citation type="submission" date="2019-01" db="EMBL/GenBank/DDBJ databases">
        <title>Draft genome sequence of Dictyobacter sp. Uno17.</title>
        <authorList>
            <person name="Wang C.M."/>
            <person name="Zheng Y."/>
            <person name="Sakai Y."/>
            <person name="Abe K."/>
            <person name="Yokota A."/>
            <person name="Yabe S."/>
        </authorList>
    </citation>
    <scope>NUCLEOTIDE SEQUENCE [LARGE SCALE GENOMIC DNA]</scope>
    <source>
        <strain evidence="5 6">Uno17</strain>
    </source>
</reference>
<dbReference type="SMART" id="SM00342">
    <property type="entry name" value="HTH_ARAC"/>
    <property type="match status" value="1"/>
</dbReference>
<dbReference type="Gene3D" id="1.10.10.60">
    <property type="entry name" value="Homeodomain-like"/>
    <property type="match status" value="2"/>
</dbReference>
<dbReference type="InterPro" id="IPR018060">
    <property type="entry name" value="HTH_AraC"/>
</dbReference>
<evidence type="ECO:0000256" key="2">
    <source>
        <dbReference type="ARBA" id="ARBA00023125"/>
    </source>
</evidence>
<organism evidence="5 6">
    <name type="scientific">Dictyobacter arantiisoli</name>
    <dbReference type="NCBI Taxonomy" id="2014874"/>
    <lineage>
        <taxon>Bacteria</taxon>
        <taxon>Bacillati</taxon>
        <taxon>Chloroflexota</taxon>
        <taxon>Ktedonobacteria</taxon>
        <taxon>Ktedonobacterales</taxon>
        <taxon>Dictyobacteraceae</taxon>
        <taxon>Dictyobacter</taxon>
    </lineage>
</organism>
<dbReference type="PANTHER" id="PTHR46796:SF2">
    <property type="entry name" value="TRANSCRIPTIONAL REGULATORY PROTEIN"/>
    <property type="match status" value="1"/>
</dbReference>
<dbReference type="SUPFAM" id="SSF51215">
    <property type="entry name" value="Regulatory protein AraC"/>
    <property type="match status" value="1"/>
</dbReference>
<dbReference type="EMBL" id="BIXY01000154">
    <property type="protein sequence ID" value="GCF11843.1"/>
    <property type="molecule type" value="Genomic_DNA"/>
</dbReference>
<dbReference type="OrthoDB" id="183331at2"/>
<dbReference type="Pfam" id="PF02311">
    <property type="entry name" value="AraC_binding"/>
    <property type="match status" value="1"/>
</dbReference>
<keyword evidence="6" id="KW-1185">Reference proteome</keyword>